<dbReference type="AlphaFoldDB" id="A0A553PYG0"/>
<dbReference type="SUPFAM" id="SSF57667">
    <property type="entry name" value="beta-beta-alpha zinc fingers"/>
    <property type="match status" value="7"/>
</dbReference>
<evidence type="ECO:0000256" key="5">
    <source>
        <dbReference type="ARBA" id="ARBA00022771"/>
    </source>
</evidence>
<feature type="domain" description="C2H2-type" evidence="16">
    <location>
        <begin position="792"/>
        <end position="819"/>
    </location>
</feature>
<evidence type="ECO:0000313" key="17">
    <source>
        <dbReference type="EMBL" id="TRY82704.1"/>
    </source>
</evidence>
<dbReference type="Pfam" id="PF14973">
    <property type="entry name" value="TINF2_N"/>
    <property type="match status" value="1"/>
</dbReference>
<keyword evidence="11" id="KW-0539">Nucleus</keyword>
<evidence type="ECO:0000313" key="18">
    <source>
        <dbReference type="Proteomes" id="UP000316079"/>
    </source>
</evidence>
<evidence type="ECO:0000256" key="2">
    <source>
        <dbReference type="ARBA" id="ARBA00004906"/>
    </source>
</evidence>
<keyword evidence="3" id="KW-0479">Metal-binding</keyword>
<evidence type="ECO:0000256" key="4">
    <source>
        <dbReference type="ARBA" id="ARBA00022737"/>
    </source>
</evidence>
<keyword evidence="15" id="KW-1133">Transmembrane helix</keyword>
<dbReference type="SMART" id="SM00355">
    <property type="entry name" value="ZnF_C2H2"/>
    <property type="match status" value="13"/>
</dbReference>
<dbReference type="GO" id="GO:0000978">
    <property type="term" value="F:RNA polymerase II cis-regulatory region sequence-specific DNA binding"/>
    <property type="evidence" value="ECO:0007669"/>
    <property type="project" value="TreeGrafter"/>
</dbReference>
<evidence type="ECO:0000256" key="9">
    <source>
        <dbReference type="ARBA" id="ARBA00023125"/>
    </source>
</evidence>
<evidence type="ECO:0000259" key="16">
    <source>
        <dbReference type="PROSITE" id="PS50157"/>
    </source>
</evidence>
<dbReference type="PANTHER" id="PTHR24393">
    <property type="entry name" value="ZINC FINGER PROTEIN"/>
    <property type="match status" value="1"/>
</dbReference>
<evidence type="ECO:0000256" key="11">
    <source>
        <dbReference type="ARBA" id="ARBA00023242"/>
    </source>
</evidence>
<evidence type="ECO:0000256" key="1">
    <source>
        <dbReference type="ARBA" id="ARBA00004123"/>
    </source>
</evidence>
<keyword evidence="8" id="KW-0805">Transcription regulation</keyword>
<feature type="compositionally biased region" description="Basic and acidic residues" evidence="14">
    <location>
        <begin position="971"/>
        <end position="990"/>
    </location>
</feature>
<feature type="region of interest" description="Disordered" evidence="14">
    <location>
        <begin position="527"/>
        <end position="563"/>
    </location>
</feature>
<dbReference type="InterPro" id="IPR036236">
    <property type="entry name" value="Znf_C2H2_sf"/>
</dbReference>
<feature type="region of interest" description="Disordered" evidence="14">
    <location>
        <begin position="971"/>
        <end position="1012"/>
    </location>
</feature>
<gene>
    <name evidence="17" type="ORF">DNTS_018766</name>
</gene>
<dbReference type="EMBL" id="SRMA01026542">
    <property type="protein sequence ID" value="TRY82704.1"/>
    <property type="molecule type" value="Genomic_DNA"/>
</dbReference>
<proteinExistence type="predicted"/>
<feature type="domain" description="C2H2-type" evidence="16">
    <location>
        <begin position="623"/>
        <end position="650"/>
    </location>
</feature>
<evidence type="ECO:0000256" key="13">
    <source>
        <dbReference type="PROSITE-ProRule" id="PRU00042"/>
    </source>
</evidence>
<dbReference type="FunFam" id="3.30.160.60:FF:002343">
    <property type="entry name" value="Zinc finger protein 33A"/>
    <property type="match status" value="1"/>
</dbReference>
<dbReference type="FunFam" id="3.30.160.60:FF:000446">
    <property type="entry name" value="Zinc finger protein"/>
    <property type="match status" value="1"/>
</dbReference>
<comment type="subcellular location">
    <subcellularLocation>
        <location evidence="1">Nucleus</location>
    </subcellularLocation>
</comment>
<feature type="transmembrane region" description="Helical" evidence="15">
    <location>
        <begin position="21"/>
        <end position="42"/>
    </location>
</feature>
<feature type="compositionally biased region" description="Polar residues" evidence="14">
    <location>
        <begin position="210"/>
        <end position="224"/>
    </location>
</feature>
<comment type="caution">
    <text evidence="17">The sequence shown here is derived from an EMBL/GenBank/DDBJ whole genome shotgun (WGS) entry which is preliminary data.</text>
</comment>
<feature type="region of interest" description="Disordered" evidence="14">
    <location>
        <begin position="576"/>
        <end position="606"/>
    </location>
</feature>
<feature type="compositionally biased region" description="Basic and acidic residues" evidence="14">
    <location>
        <begin position="589"/>
        <end position="604"/>
    </location>
</feature>
<feature type="domain" description="C2H2-type" evidence="16">
    <location>
        <begin position="932"/>
        <end position="959"/>
    </location>
</feature>
<evidence type="ECO:0000256" key="7">
    <source>
        <dbReference type="ARBA" id="ARBA00022833"/>
    </source>
</evidence>
<feature type="domain" description="C2H2-type" evidence="16">
    <location>
        <begin position="820"/>
        <end position="847"/>
    </location>
</feature>
<dbReference type="Proteomes" id="UP000316079">
    <property type="component" value="Unassembled WGS sequence"/>
</dbReference>
<dbReference type="PROSITE" id="PS00028">
    <property type="entry name" value="ZINC_FINGER_C2H2_1"/>
    <property type="match status" value="11"/>
</dbReference>
<dbReference type="FunFam" id="3.30.160.60:FF:000671">
    <property type="entry name" value="Zinc finger protein 26"/>
    <property type="match status" value="1"/>
</dbReference>
<keyword evidence="5 13" id="KW-0863">Zinc-finger</keyword>
<name>A0A553PYG0_9TELE</name>
<keyword evidence="7" id="KW-0862">Zinc</keyword>
<evidence type="ECO:0000256" key="14">
    <source>
        <dbReference type="SAM" id="MobiDB-lite"/>
    </source>
</evidence>
<reference evidence="17 18" key="1">
    <citation type="journal article" date="2019" name="Sci. Data">
        <title>Hybrid genome assembly and annotation of Danionella translucida.</title>
        <authorList>
            <person name="Kadobianskyi M."/>
            <person name="Schulze L."/>
            <person name="Schuelke M."/>
            <person name="Judkewitz B."/>
        </authorList>
    </citation>
    <scope>NUCLEOTIDE SEQUENCE [LARGE SCALE GENOMIC DNA]</scope>
    <source>
        <strain evidence="17 18">Bolton</strain>
    </source>
</reference>
<feature type="domain" description="C2H2-type" evidence="16">
    <location>
        <begin position="876"/>
        <end position="903"/>
    </location>
</feature>
<dbReference type="PROSITE" id="PS50157">
    <property type="entry name" value="ZINC_FINGER_C2H2_2"/>
    <property type="match status" value="11"/>
</dbReference>
<dbReference type="GO" id="GO:0008270">
    <property type="term" value="F:zinc ion binding"/>
    <property type="evidence" value="ECO:0007669"/>
    <property type="project" value="UniProtKB-KW"/>
</dbReference>
<keyword evidence="9" id="KW-0238">DNA-binding</keyword>
<keyword evidence="4" id="KW-0677">Repeat</keyword>
<dbReference type="FunFam" id="3.30.160.60:FF:000100">
    <property type="entry name" value="Zinc finger 45-like"/>
    <property type="match status" value="1"/>
</dbReference>
<dbReference type="FunFam" id="3.30.160.60:FF:000145">
    <property type="entry name" value="Zinc finger protein 574"/>
    <property type="match status" value="1"/>
</dbReference>
<feature type="domain" description="C2H2-type" evidence="16">
    <location>
        <begin position="764"/>
        <end position="791"/>
    </location>
</feature>
<keyword evidence="15" id="KW-0472">Membrane</keyword>
<dbReference type="CDD" id="cd11657">
    <property type="entry name" value="TIN2_N"/>
    <property type="match status" value="1"/>
</dbReference>
<feature type="domain" description="C2H2-type" evidence="16">
    <location>
        <begin position="679"/>
        <end position="707"/>
    </location>
</feature>
<evidence type="ECO:0000256" key="10">
    <source>
        <dbReference type="ARBA" id="ARBA00023163"/>
    </source>
</evidence>
<evidence type="ECO:0000256" key="12">
    <source>
        <dbReference type="ARBA" id="ARBA00068876"/>
    </source>
</evidence>
<dbReference type="STRING" id="623744.A0A553PYG0"/>
<dbReference type="FunFam" id="3.30.160.60:FF:000110">
    <property type="entry name" value="Zinc finger protein-like"/>
    <property type="match status" value="1"/>
</dbReference>
<feature type="region of interest" description="Disordered" evidence="14">
    <location>
        <begin position="194"/>
        <end position="239"/>
    </location>
</feature>
<evidence type="ECO:0000256" key="3">
    <source>
        <dbReference type="ARBA" id="ARBA00022723"/>
    </source>
</evidence>
<evidence type="ECO:0000256" key="8">
    <source>
        <dbReference type="ARBA" id="ARBA00023015"/>
    </source>
</evidence>
<dbReference type="PANTHER" id="PTHR24393:SF158">
    <property type="entry name" value="C2H2-TYPE DOMAIN-CONTAINING PROTEIN"/>
    <property type="match status" value="1"/>
</dbReference>
<keyword evidence="6" id="KW-0833">Ubl conjugation pathway</keyword>
<comment type="pathway">
    <text evidence="2">Protein modification; protein ubiquitination.</text>
</comment>
<dbReference type="Pfam" id="PF00096">
    <property type="entry name" value="zf-C2H2"/>
    <property type="match status" value="7"/>
</dbReference>
<dbReference type="FunFam" id="3.30.160.60:FF:000624">
    <property type="entry name" value="zinc finger protein 697"/>
    <property type="match status" value="1"/>
</dbReference>
<feature type="domain" description="C2H2-type" evidence="16">
    <location>
        <begin position="848"/>
        <end position="875"/>
    </location>
</feature>
<dbReference type="Gene3D" id="3.30.160.60">
    <property type="entry name" value="Classic Zinc Finger"/>
    <property type="match status" value="11"/>
</dbReference>
<dbReference type="InterPro" id="IPR013087">
    <property type="entry name" value="Znf_C2H2_type"/>
</dbReference>
<feature type="domain" description="C2H2-type" evidence="16">
    <location>
        <begin position="651"/>
        <end position="674"/>
    </location>
</feature>
<protein>
    <recommendedName>
        <fullName evidence="12">Zinc finger protein 865</fullName>
    </recommendedName>
</protein>
<dbReference type="GO" id="GO:0005634">
    <property type="term" value="C:nucleus"/>
    <property type="evidence" value="ECO:0007669"/>
    <property type="project" value="UniProtKB-SubCell"/>
</dbReference>
<dbReference type="FunFam" id="3.30.160.60:FF:000646">
    <property type="entry name" value="Myeloid zinc finger 1"/>
    <property type="match status" value="1"/>
</dbReference>
<feature type="region of interest" description="Disordered" evidence="14">
    <location>
        <begin position="385"/>
        <end position="477"/>
    </location>
</feature>
<feature type="compositionally biased region" description="Basic and acidic residues" evidence="14">
    <location>
        <begin position="422"/>
        <end position="445"/>
    </location>
</feature>
<feature type="domain" description="C2H2-type" evidence="16">
    <location>
        <begin position="904"/>
        <end position="931"/>
    </location>
</feature>
<dbReference type="OrthoDB" id="654211at2759"/>
<feature type="compositionally biased region" description="Basic residues" evidence="14">
    <location>
        <begin position="542"/>
        <end position="556"/>
    </location>
</feature>
<evidence type="ECO:0000256" key="6">
    <source>
        <dbReference type="ARBA" id="ARBA00022786"/>
    </source>
</evidence>
<dbReference type="InterPro" id="IPR029400">
    <property type="entry name" value="TINF2_N"/>
</dbReference>
<accession>A0A553PYG0</accession>
<keyword evidence="15" id="KW-0812">Transmembrane</keyword>
<sequence length="1012" mass="113231">MTSRKTAEAFTMDEELVRSGVLLGSCLVPPLFLFCSSMWQLLQQKRIIHYGKVEEFVAMVTEAKPALIGYRRRVQLMLGLRARMILEMCREAAHLRVIQTHLDRMQIPLAPTGHMGSEDDLGTALSNFKALVLALLKDPVEKAYFFQEVFPVEYGERFDTALSELMWEMLSCLEKLLPVPDLKQFLLNFESGTGESEASESGLDQREWGQTKSGDSRSWQSEWESMSEDGSGASPGKAGWMRMGSARQQIVPGQREYLEKTVSWLSAAPTALEESICLEPQDLKLLLQNPQLFRGYNQNVWSRPRHESGGDLDSWSASGLVFVSGGRSTGDCILSSLSIPPSTRASPGSEPLMLQLQASTLAILNPSALGSLDTFIITQVEVTSQEEASIGREEVEATSGGIGKSEVASSGPEDMMESSSVTDKREEASGGREDREEASAEKLVEESSEGMEEGESTHRRTENMKNNSAGTEQKEGKAAAVEVLNKVNLEEINESVTILVLERTHNMDEPPRDGGTEGVVTRATLIEDEELPEPAAPECHPLRRGRGRPRKNRGRKSLTQEQLHSVKLVNTAAVPNVFSGDSITPDSPPNKEELQESRQEERNALRKRGRVLQLATENPRARYACDSCGRKFTRSSDVRRHQLTHTGERPFHCGQCQKTFQHAWDLTKHCQREHGQGSFACQLCPATFTNLRLLKAHHSQSHVGPPPLYCSICGQASATLPALEQHRLIHGAAPQYHCQHCGQGFESLKERSLHRRTNRCRPSHRCPLCPKSFTRRSDVQRHQLTHNGERPHCCKVCGKSFGLRSGLLKHQLTHSGARPHLCQSCGKSFTQRSVLQRHQRIHTGERPFLCAQCGKSFLSQGELAKHERCHGETRPYSCPLCHKGFKQKRALQEHLLAHSGARRFPCQQCGKSFARPFALIRHDRIHSGERPFPCGHCQRRFLTAAERALHTRTHTGERPYPCGYCQRRFRSSSERARHQQTHIRERDRHLPSLKSHQSLSAGKLDGSPSLVS</sequence>
<evidence type="ECO:0000256" key="15">
    <source>
        <dbReference type="SAM" id="Phobius"/>
    </source>
</evidence>
<keyword evidence="18" id="KW-1185">Reference proteome</keyword>
<dbReference type="GO" id="GO:0001228">
    <property type="term" value="F:DNA-binding transcription activator activity, RNA polymerase II-specific"/>
    <property type="evidence" value="ECO:0007669"/>
    <property type="project" value="TreeGrafter"/>
</dbReference>
<keyword evidence="10" id="KW-0804">Transcription</keyword>
<feature type="domain" description="C2H2-type" evidence="16">
    <location>
        <begin position="960"/>
        <end position="987"/>
    </location>
</feature>
<organism evidence="17 18">
    <name type="scientific">Danionella cerebrum</name>
    <dbReference type="NCBI Taxonomy" id="2873325"/>
    <lineage>
        <taxon>Eukaryota</taxon>
        <taxon>Metazoa</taxon>
        <taxon>Chordata</taxon>
        <taxon>Craniata</taxon>
        <taxon>Vertebrata</taxon>
        <taxon>Euteleostomi</taxon>
        <taxon>Actinopterygii</taxon>
        <taxon>Neopterygii</taxon>
        <taxon>Teleostei</taxon>
        <taxon>Ostariophysi</taxon>
        <taxon>Cypriniformes</taxon>
        <taxon>Danionidae</taxon>
        <taxon>Danioninae</taxon>
        <taxon>Danionella</taxon>
    </lineage>
</organism>